<dbReference type="EMBL" id="AVOT02035839">
    <property type="protein sequence ID" value="MBW0530264.1"/>
    <property type="molecule type" value="Genomic_DNA"/>
</dbReference>
<dbReference type="AlphaFoldDB" id="A0A9Q3EZW8"/>
<dbReference type="Proteomes" id="UP000765509">
    <property type="component" value="Unassembled WGS sequence"/>
</dbReference>
<sequence length="326" mass="37471">MVVDCLTKALDTNKQRKFVMLMGMLETKNSSANIDIKVEQSLEDINLESRGVVGNVISKCQEEKEMTLENSISIKERELYRAIGKNIRRDSRHYAHEKQNRWIARTILAEKSNKTETTSIPILNSTKYSEWYLRISFLLQSKDCLEIFKKAITQDATPPTVNWWTISSFAAITMITSQINCCVFVEVINSKTSEKANLLWSKINKQYAPKRAMNKGWVWMNWETENYSSKLHHYIEETKKYLLELHSVIVKMPSKFHSYIILGKLAGDPNLSQIVELLTLNEEVIKKPDQILSFLQEYTNNCQTNNSFLSTSAHASALVSSTSNEP</sequence>
<protein>
    <submittedName>
        <fullName evidence="1">Uncharacterized protein</fullName>
    </submittedName>
</protein>
<gene>
    <name evidence="1" type="ORF">O181_069979</name>
</gene>
<keyword evidence="2" id="KW-1185">Reference proteome</keyword>
<accession>A0A9Q3EZW8</accession>
<evidence type="ECO:0000313" key="1">
    <source>
        <dbReference type="EMBL" id="MBW0530264.1"/>
    </source>
</evidence>
<proteinExistence type="predicted"/>
<evidence type="ECO:0000313" key="2">
    <source>
        <dbReference type="Proteomes" id="UP000765509"/>
    </source>
</evidence>
<reference evidence="1" key="1">
    <citation type="submission" date="2021-03" db="EMBL/GenBank/DDBJ databases">
        <title>Draft genome sequence of rust myrtle Austropuccinia psidii MF-1, a brazilian biotype.</title>
        <authorList>
            <person name="Quecine M.C."/>
            <person name="Pachon D.M.R."/>
            <person name="Bonatelli M.L."/>
            <person name="Correr F.H."/>
            <person name="Franceschini L.M."/>
            <person name="Leite T.F."/>
            <person name="Margarido G.R.A."/>
            <person name="Almeida C.A."/>
            <person name="Ferrarezi J.A."/>
            <person name="Labate C.A."/>
        </authorList>
    </citation>
    <scope>NUCLEOTIDE SEQUENCE</scope>
    <source>
        <strain evidence="1">MF-1</strain>
    </source>
</reference>
<name>A0A9Q3EZW8_9BASI</name>
<organism evidence="1 2">
    <name type="scientific">Austropuccinia psidii MF-1</name>
    <dbReference type="NCBI Taxonomy" id="1389203"/>
    <lineage>
        <taxon>Eukaryota</taxon>
        <taxon>Fungi</taxon>
        <taxon>Dikarya</taxon>
        <taxon>Basidiomycota</taxon>
        <taxon>Pucciniomycotina</taxon>
        <taxon>Pucciniomycetes</taxon>
        <taxon>Pucciniales</taxon>
        <taxon>Sphaerophragmiaceae</taxon>
        <taxon>Austropuccinia</taxon>
    </lineage>
</organism>
<comment type="caution">
    <text evidence="1">The sequence shown here is derived from an EMBL/GenBank/DDBJ whole genome shotgun (WGS) entry which is preliminary data.</text>
</comment>